<proteinExistence type="predicted"/>
<dbReference type="EMBL" id="RAVZ01000217">
    <property type="protein sequence ID" value="RKG80980.1"/>
    <property type="molecule type" value="Genomic_DNA"/>
</dbReference>
<evidence type="ECO:0000313" key="2">
    <source>
        <dbReference type="Proteomes" id="UP000268094"/>
    </source>
</evidence>
<accession>A0A3A8IM63</accession>
<name>A0A3A8IM63_9BACT</name>
<sequence length="117" mass="13181">MPEASRLFDLAEGRLRHGLAPCVERASSQGGRPWLGRRSATASPPWLVKRPASTACLLLDHETGACRIYTQRPLACRSYGFAATRPLPEWFAELERMSEPRVTHPTTGLHSRTQWQR</sequence>
<dbReference type="Proteomes" id="UP000268094">
    <property type="component" value="Unassembled WGS sequence"/>
</dbReference>
<comment type="caution">
    <text evidence="1">The sequence shown here is derived from an EMBL/GenBank/DDBJ whole genome shotgun (WGS) entry which is preliminary data.</text>
</comment>
<dbReference type="InterPro" id="IPR005358">
    <property type="entry name" value="Puta_zinc/iron-chelating_dom"/>
</dbReference>
<reference evidence="2" key="1">
    <citation type="submission" date="2018-09" db="EMBL/GenBank/DDBJ databases">
        <authorList>
            <person name="Livingstone P.G."/>
            <person name="Whitworth D.E."/>
        </authorList>
    </citation>
    <scope>NUCLEOTIDE SEQUENCE [LARGE SCALE GENOMIC DNA]</scope>
    <source>
        <strain evidence="2">CA054A</strain>
    </source>
</reference>
<organism evidence="1 2">
    <name type="scientific">Corallococcus terminator</name>
    <dbReference type="NCBI Taxonomy" id="2316733"/>
    <lineage>
        <taxon>Bacteria</taxon>
        <taxon>Pseudomonadati</taxon>
        <taxon>Myxococcota</taxon>
        <taxon>Myxococcia</taxon>
        <taxon>Myxococcales</taxon>
        <taxon>Cystobacterineae</taxon>
        <taxon>Myxococcaceae</taxon>
        <taxon>Corallococcus</taxon>
    </lineage>
</organism>
<evidence type="ECO:0000313" key="1">
    <source>
        <dbReference type="EMBL" id="RKG80980.1"/>
    </source>
</evidence>
<dbReference type="AlphaFoldDB" id="A0A3A8IM63"/>
<dbReference type="Pfam" id="PF03692">
    <property type="entry name" value="CxxCxxCC"/>
    <property type="match status" value="1"/>
</dbReference>
<protein>
    <submittedName>
        <fullName evidence="1">YkgJ family cysteine cluster protein</fullName>
    </submittedName>
</protein>
<keyword evidence="2" id="KW-1185">Reference proteome</keyword>
<gene>
    <name evidence="1" type="ORF">D7V88_26830</name>
</gene>
<dbReference type="OrthoDB" id="275146at2"/>